<gene>
    <name evidence="2" type="ORF">DFH08DRAFT_911690</name>
</gene>
<evidence type="ECO:0000313" key="3">
    <source>
        <dbReference type="Proteomes" id="UP001218218"/>
    </source>
</evidence>
<protein>
    <recommendedName>
        <fullName evidence="4">DDE Tnp4 domain-containing protein</fullName>
    </recommendedName>
</protein>
<keyword evidence="3" id="KW-1185">Reference proteome</keyword>
<comment type="caution">
    <text evidence="2">The sequence shown here is derived from an EMBL/GenBank/DDBJ whole genome shotgun (WGS) entry which is preliminary data.</text>
</comment>
<accession>A0AAD7EYK5</accession>
<sequence>MVGDGSRGPYNLIIKSADFFSVCLQAPNRQFCHMFRIGRDMSDWLVGILAHNPIFQPHRGRPQCHVKYQLGCFLIRYGAIGSDTLGTAQKLSIRFGTVFLYCKRVRRALRELRSQFVGWPSSARKLAIKTHIKDVSGFSRCLGAGDRSLINFDETPIHEGPPLYVPKETNIQATCDHEKRFTSFELGWPGSVTDRHFYFENGEYILVDKGYSSSPFTVRPFDEPEIAAASDADKERIGPSICAFPLFESTIEALMVIHNMAIDFGDHPSDEWRLDENPDDQDDENNGNDEPLVSDVVGEAQVPAYETDDFLKEQGRRKRLALLDRLF</sequence>
<dbReference type="EMBL" id="JARIHO010000007">
    <property type="protein sequence ID" value="KAJ7358270.1"/>
    <property type="molecule type" value="Genomic_DNA"/>
</dbReference>
<evidence type="ECO:0000256" key="1">
    <source>
        <dbReference type="SAM" id="MobiDB-lite"/>
    </source>
</evidence>
<evidence type="ECO:0000313" key="2">
    <source>
        <dbReference type="EMBL" id="KAJ7358270.1"/>
    </source>
</evidence>
<feature type="compositionally biased region" description="Acidic residues" evidence="1">
    <location>
        <begin position="277"/>
        <end position="287"/>
    </location>
</feature>
<feature type="region of interest" description="Disordered" evidence="1">
    <location>
        <begin position="269"/>
        <end position="294"/>
    </location>
</feature>
<proteinExistence type="predicted"/>
<reference evidence="2" key="1">
    <citation type="submission" date="2023-03" db="EMBL/GenBank/DDBJ databases">
        <title>Massive genome expansion in bonnet fungi (Mycena s.s.) driven by repeated elements and novel gene families across ecological guilds.</title>
        <authorList>
            <consortium name="Lawrence Berkeley National Laboratory"/>
            <person name="Harder C.B."/>
            <person name="Miyauchi S."/>
            <person name="Viragh M."/>
            <person name="Kuo A."/>
            <person name="Thoen E."/>
            <person name="Andreopoulos B."/>
            <person name="Lu D."/>
            <person name="Skrede I."/>
            <person name="Drula E."/>
            <person name="Henrissat B."/>
            <person name="Morin E."/>
            <person name="Kohler A."/>
            <person name="Barry K."/>
            <person name="LaButti K."/>
            <person name="Morin E."/>
            <person name="Salamov A."/>
            <person name="Lipzen A."/>
            <person name="Mereny Z."/>
            <person name="Hegedus B."/>
            <person name="Baldrian P."/>
            <person name="Stursova M."/>
            <person name="Weitz H."/>
            <person name="Taylor A."/>
            <person name="Grigoriev I.V."/>
            <person name="Nagy L.G."/>
            <person name="Martin F."/>
            <person name="Kauserud H."/>
        </authorList>
    </citation>
    <scope>NUCLEOTIDE SEQUENCE</scope>
    <source>
        <strain evidence="2">CBHHK002</strain>
    </source>
</reference>
<organism evidence="2 3">
    <name type="scientific">Mycena albidolilacea</name>
    <dbReference type="NCBI Taxonomy" id="1033008"/>
    <lineage>
        <taxon>Eukaryota</taxon>
        <taxon>Fungi</taxon>
        <taxon>Dikarya</taxon>
        <taxon>Basidiomycota</taxon>
        <taxon>Agaricomycotina</taxon>
        <taxon>Agaricomycetes</taxon>
        <taxon>Agaricomycetidae</taxon>
        <taxon>Agaricales</taxon>
        <taxon>Marasmiineae</taxon>
        <taxon>Mycenaceae</taxon>
        <taxon>Mycena</taxon>
    </lineage>
</organism>
<dbReference type="Proteomes" id="UP001218218">
    <property type="component" value="Unassembled WGS sequence"/>
</dbReference>
<evidence type="ECO:0008006" key="4">
    <source>
        <dbReference type="Google" id="ProtNLM"/>
    </source>
</evidence>
<dbReference type="AlphaFoldDB" id="A0AAD7EYK5"/>
<name>A0AAD7EYK5_9AGAR</name>